<dbReference type="Gene3D" id="3.55.50.30">
    <property type="match status" value="1"/>
</dbReference>
<sequence length="262" mass="30302">SNDLVVCMGTGIRFPVNKGQKSQIILTDGTKVWLNSETILKYPSEFNDMKREVFLEGEAFFEVQKKDIKIPFIVKTSEIDIKVLGTSFNVMAYSDEETIETTLVEGSVCIIRKNLKSAHAQEIFLKPNQKVTLLKKGSQVILSEIETEKPTLIKSTKTIQPISPTEKEQIFISPKVDIELHTAWKNDRLIFQSETFENICYKLERWYDVKIHVQNEGLKKYRYTGKFIHKETINQVLEILNLTTPINYTFKQNDLYIDKVAE</sequence>
<evidence type="ECO:0000259" key="1">
    <source>
        <dbReference type="Pfam" id="PF04773"/>
    </source>
</evidence>
<protein>
    <recommendedName>
        <fullName evidence="4">FecR protein domain-containing protein</fullName>
    </recommendedName>
</protein>
<feature type="non-terminal residue" evidence="3">
    <location>
        <position position="1"/>
    </location>
</feature>
<dbReference type="PANTHER" id="PTHR30273">
    <property type="entry name" value="PERIPLASMIC SIGNAL SENSOR AND SIGMA FACTOR ACTIVATOR FECR-RELATED"/>
    <property type="match status" value="1"/>
</dbReference>
<dbReference type="Pfam" id="PF04773">
    <property type="entry name" value="FecR"/>
    <property type="match status" value="1"/>
</dbReference>
<proteinExistence type="predicted"/>
<evidence type="ECO:0000313" key="3">
    <source>
        <dbReference type="EMBL" id="GAJ01847.1"/>
    </source>
</evidence>
<reference evidence="3" key="1">
    <citation type="journal article" date="2014" name="Front. Microbiol.">
        <title>High frequency of phylogenetically diverse reductive dehalogenase-homologous genes in deep subseafloor sedimentary metagenomes.</title>
        <authorList>
            <person name="Kawai M."/>
            <person name="Futagami T."/>
            <person name="Toyoda A."/>
            <person name="Takaki Y."/>
            <person name="Nishi S."/>
            <person name="Hori S."/>
            <person name="Arai W."/>
            <person name="Tsubouchi T."/>
            <person name="Morono Y."/>
            <person name="Uchiyama I."/>
            <person name="Ito T."/>
            <person name="Fujiyama A."/>
            <person name="Inagaki F."/>
            <person name="Takami H."/>
        </authorList>
    </citation>
    <scope>NUCLEOTIDE SEQUENCE</scope>
    <source>
        <strain evidence="3">Expedition CK06-06</strain>
    </source>
</reference>
<dbReference type="InterPro" id="IPR032508">
    <property type="entry name" value="FecR_C"/>
</dbReference>
<dbReference type="EMBL" id="BARW01017430">
    <property type="protein sequence ID" value="GAJ01847.1"/>
    <property type="molecule type" value="Genomic_DNA"/>
</dbReference>
<gene>
    <name evidence="3" type="ORF">S12H4_30118</name>
</gene>
<accession>X1UE43</accession>
<evidence type="ECO:0008006" key="4">
    <source>
        <dbReference type="Google" id="ProtNLM"/>
    </source>
</evidence>
<dbReference type="FunFam" id="2.60.120.1440:FF:000001">
    <property type="entry name" value="Putative anti-sigma factor"/>
    <property type="match status" value="1"/>
</dbReference>
<dbReference type="AlphaFoldDB" id="X1UE43"/>
<organism evidence="3">
    <name type="scientific">marine sediment metagenome</name>
    <dbReference type="NCBI Taxonomy" id="412755"/>
    <lineage>
        <taxon>unclassified sequences</taxon>
        <taxon>metagenomes</taxon>
        <taxon>ecological metagenomes</taxon>
    </lineage>
</organism>
<feature type="domain" description="FecR protein" evidence="1">
    <location>
        <begin position="17"/>
        <end position="108"/>
    </location>
</feature>
<dbReference type="GO" id="GO:0016989">
    <property type="term" value="F:sigma factor antagonist activity"/>
    <property type="evidence" value="ECO:0007669"/>
    <property type="project" value="TreeGrafter"/>
</dbReference>
<dbReference type="Pfam" id="PF16344">
    <property type="entry name" value="FecR_C"/>
    <property type="match status" value="1"/>
</dbReference>
<feature type="domain" description="Protein FecR C-terminal" evidence="2">
    <location>
        <begin position="188"/>
        <end position="257"/>
    </location>
</feature>
<comment type="caution">
    <text evidence="3">The sequence shown here is derived from an EMBL/GenBank/DDBJ whole genome shotgun (WGS) entry which is preliminary data.</text>
</comment>
<dbReference type="Gene3D" id="2.60.120.1440">
    <property type="match status" value="1"/>
</dbReference>
<dbReference type="PANTHER" id="PTHR30273:SF2">
    <property type="entry name" value="PROTEIN FECR"/>
    <property type="match status" value="1"/>
</dbReference>
<dbReference type="InterPro" id="IPR006860">
    <property type="entry name" value="FecR"/>
</dbReference>
<dbReference type="InterPro" id="IPR012373">
    <property type="entry name" value="Ferrdict_sens_TM"/>
</dbReference>
<evidence type="ECO:0000259" key="2">
    <source>
        <dbReference type="Pfam" id="PF16344"/>
    </source>
</evidence>
<name>X1UE43_9ZZZZ</name>